<keyword evidence="9 11" id="KW-0472">Membrane</keyword>
<dbReference type="Pfam" id="PF00593">
    <property type="entry name" value="TonB_dep_Rec_b-barrel"/>
    <property type="match status" value="1"/>
</dbReference>
<dbReference type="PANTHER" id="PTHR32552:SF81">
    <property type="entry name" value="TONB-DEPENDENT OUTER MEMBRANE RECEPTOR"/>
    <property type="match status" value="1"/>
</dbReference>
<evidence type="ECO:0000259" key="13">
    <source>
        <dbReference type="Pfam" id="PF00561"/>
    </source>
</evidence>
<evidence type="ECO:0000313" key="16">
    <source>
        <dbReference type="EMBL" id="AGH43475.1"/>
    </source>
</evidence>
<keyword evidence="3 11" id="KW-1134">Transmembrane beta strand</keyword>
<evidence type="ECO:0000259" key="14">
    <source>
        <dbReference type="Pfam" id="PF00593"/>
    </source>
</evidence>
<accession>M4RIV8</accession>
<evidence type="ECO:0008006" key="18">
    <source>
        <dbReference type="Google" id="ProtNLM"/>
    </source>
</evidence>
<evidence type="ECO:0000256" key="10">
    <source>
        <dbReference type="ARBA" id="ARBA00023237"/>
    </source>
</evidence>
<dbReference type="Pfam" id="PF07715">
    <property type="entry name" value="Plug"/>
    <property type="match status" value="1"/>
</dbReference>
<evidence type="ECO:0000313" key="17">
    <source>
        <dbReference type="Proteomes" id="UP000011864"/>
    </source>
</evidence>
<dbReference type="Proteomes" id="UP000011864">
    <property type="component" value="Chromosome"/>
</dbReference>
<keyword evidence="17" id="KW-1185">Reference proteome</keyword>
<keyword evidence="5 11" id="KW-0812">Transmembrane</keyword>
<dbReference type="InterPro" id="IPR012910">
    <property type="entry name" value="Plug_dom"/>
</dbReference>
<dbReference type="PATRIC" id="fig|1129794.4.peg.1351"/>
<dbReference type="eggNOG" id="COG4206">
    <property type="taxonomic scope" value="Bacteria"/>
</dbReference>
<evidence type="ECO:0000256" key="3">
    <source>
        <dbReference type="ARBA" id="ARBA00022452"/>
    </source>
</evidence>
<comment type="similarity">
    <text evidence="11 12">Belongs to the TonB-dependent receptor family.</text>
</comment>
<keyword evidence="10 11" id="KW-0998">Cell outer membrane</keyword>
<dbReference type="Pfam" id="PF00561">
    <property type="entry name" value="Abhydrolase_1"/>
    <property type="match status" value="1"/>
</dbReference>
<dbReference type="GO" id="GO:0006826">
    <property type="term" value="P:iron ion transport"/>
    <property type="evidence" value="ECO:0007669"/>
    <property type="project" value="UniProtKB-KW"/>
</dbReference>
<dbReference type="STRING" id="1129794.C427_1366"/>
<dbReference type="OrthoDB" id="7051185at2"/>
<feature type="domain" description="TonB-dependent receptor plug" evidence="15">
    <location>
        <begin position="335"/>
        <end position="443"/>
    </location>
</feature>
<evidence type="ECO:0000256" key="9">
    <source>
        <dbReference type="ARBA" id="ARBA00023136"/>
    </source>
</evidence>
<proteinExistence type="inferred from homology"/>
<dbReference type="Gene3D" id="3.40.50.1820">
    <property type="entry name" value="alpha/beta hydrolase"/>
    <property type="match status" value="1"/>
</dbReference>
<dbReference type="Gene3D" id="2.40.170.20">
    <property type="entry name" value="TonB-dependent receptor, beta-barrel domain"/>
    <property type="match status" value="1"/>
</dbReference>
<gene>
    <name evidence="16" type="ORF">C427_1366</name>
</gene>
<dbReference type="EMBL" id="CP003837">
    <property type="protein sequence ID" value="AGH43475.1"/>
    <property type="molecule type" value="Genomic_DNA"/>
</dbReference>
<evidence type="ECO:0000256" key="12">
    <source>
        <dbReference type="RuleBase" id="RU003357"/>
    </source>
</evidence>
<keyword evidence="6" id="KW-0408">Iron</keyword>
<dbReference type="RefSeq" id="WP_015430539.1">
    <property type="nucleotide sequence ID" value="NC_020514.1"/>
</dbReference>
<dbReference type="InterPro" id="IPR036942">
    <property type="entry name" value="Beta-barrel_TonB_sf"/>
</dbReference>
<evidence type="ECO:0000259" key="15">
    <source>
        <dbReference type="Pfam" id="PF07715"/>
    </source>
</evidence>
<dbReference type="InterPro" id="IPR000073">
    <property type="entry name" value="AB_hydrolase_1"/>
</dbReference>
<dbReference type="SUPFAM" id="SSF53474">
    <property type="entry name" value="alpha/beta-Hydrolases"/>
    <property type="match status" value="1"/>
</dbReference>
<evidence type="ECO:0000256" key="4">
    <source>
        <dbReference type="ARBA" id="ARBA00022496"/>
    </source>
</evidence>
<organism evidence="16 17">
    <name type="scientific">Paraglaciecola psychrophila 170</name>
    <dbReference type="NCBI Taxonomy" id="1129794"/>
    <lineage>
        <taxon>Bacteria</taxon>
        <taxon>Pseudomonadati</taxon>
        <taxon>Pseudomonadota</taxon>
        <taxon>Gammaproteobacteria</taxon>
        <taxon>Alteromonadales</taxon>
        <taxon>Alteromonadaceae</taxon>
        <taxon>Paraglaciecola</taxon>
    </lineage>
</organism>
<reference evidence="16 17" key="1">
    <citation type="journal article" date="2013" name="Genome Announc.">
        <title>Complete Genome Sequence of Glaciecola psychrophila Strain 170T.</title>
        <authorList>
            <person name="Yin J."/>
            <person name="Chen J."/>
            <person name="Liu G."/>
            <person name="Yu Y."/>
            <person name="Song L."/>
            <person name="Wang X."/>
            <person name="Qu X."/>
        </authorList>
    </citation>
    <scope>NUCLEOTIDE SEQUENCE [LARGE SCALE GENOMIC DNA]</scope>
    <source>
        <strain evidence="16 17">170</strain>
    </source>
</reference>
<feature type="domain" description="AB hydrolase-1" evidence="13">
    <location>
        <begin position="21"/>
        <end position="244"/>
    </location>
</feature>
<evidence type="ECO:0000256" key="7">
    <source>
        <dbReference type="ARBA" id="ARBA00023065"/>
    </source>
</evidence>
<protein>
    <recommendedName>
        <fullName evidence="18">TonB-dependent receptor</fullName>
    </recommendedName>
</protein>
<name>M4RIV8_9ALTE</name>
<evidence type="ECO:0000256" key="2">
    <source>
        <dbReference type="ARBA" id="ARBA00022448"/>
    </source>
</evidence>
<dbReference type="eggNOG" id="COG0596">
    <property type="taxonomic scope" value="Bacteria"/>
</dbReference>
<dbReference type="CDD" id="cd01347">
    <property type="entry name" value="ligand_gated_channel"/>
    <property type="match status" value="1"/>
</dbReference>
<sequence length="1037" mass="114753">MAYFYHDNLRMHYLDQGQGSPVLLLHGLGSCAQDWLLQIEALSEHHRVIALDLRGHGESETVSRPYEMKHLASDAMALMKNLELPAYQVVGFSLGGMVTFELALQAKTTLQAMVIINSGPQVAGMSRSLRWQLGIRLLVIKVLGMRRLGHLIGKKLFPLEGQQALRSRFEARMTAMDATSYKLALQAIAAFSVQQHIHLMQQPTLVISADQDYTPVSMKADYVQNMPNAVLEVIADSRHATPMDQPDKLNLILSQFLHTHGQEKKVPHPINFPIKLHYNNKPEKLMNMNMCRTPLTLLATLCILPAVAQSSDLQQQETSIEKIQVTARKRSETMQHIPLAVSALDKTAIERSAINNLVDLQSQVPSLSIYAARGTSSTATVYIRGVGQSDPLWGAEPGVGIYLDDVYLARPQGALLDLLDVERVEVLRGPQGTLYGRNTVGGAIKYITRRPSDEFSAKADVALGSYGQVDAKMAAAGSLVKNKLLASIAVGSFNHDGFGENLYNGSDVSDKDILAARTSLLWLANDNLSLALALDKTRDNSNVRGARRMLVNGFELYFEGLPPLPISEDRYDTNSGAKLQRNTTDTQGASLTIDWDVNDTWSIKSVTAWRDGDTEGAIDFDLGPYPIADVNAHYFDEQRSQELQLNYDGAQWQAVFGLYYMQAKAGGEVHNQFGLPFAALGLAPATLIPGPIYYQFGASGGQVDTDSVALYGDGSWQFSDLWRLSLGLRAGRESKEAEVLNQGFTDNSFTQANGLISANFTNKESWTDVSPRISLDYQPNDDLLIYGSVAKGFKSGGFNVRANTLQVPDSAKPYEPESVLTYELGFKPTLANQLQLSMAFFLSQYKDIQLSIFTGVDSDNDGNNDGFFGDFTNAGRGRIRGVEFDYLWTPGQGWRLWGNAAYLDAQYQEYMSGGVNLADQKEFTDVPKLAYSFNIQKLWSWNNSAELSATLSYQWRDEVQPVTNQSVLLKQPAFGLLNATLLLTPQDSHWRLALEAKNLGDVEYRTTGYDLTDSGFPILIGYYGNPRTLTLRATYQF</sequence>
<dbReference type="GO" id="GO:0009279">
    <property type="term" value="C:cell outer membrane"/>
    <property type="evidence" value="ECO:0007669"/>
    <property type="project" value="UniProtKB-SubCell"/>
</dbReference>
<dbReference type="InterPro" id="IPR029058">
    <property type="entry name" value="AB_hydrolase_fold"/>
</dbReference>
<evidence type="ECO:0000256" key="8">
    <source>
        <dbReference type="ARBA" id="ARBA00023077"/>
    </source>
</evidence>
<evidence type="ECO:0000256" key="5">
    <source>
        <dbReference type="ARBA" id="ARBA00022692"/>
    </source>
</evidence>
<keyword evidence="7" id="KW-0406">Ion transport</keyword>
<dbReference type="PANTHER" id="PTHR32552">
    <property type="entry name" value="FERRICHROME IRON RECEPTOR-RELATED"/>
    <property type="match status" value="1"/>
</dbReference>
<dbReference type="KEGG" id="gps:C427_1366"/>
<keyword evidence="4" id="KW-0410">Iron transport</keyword>
<keyword evidence="2 11" id="KW-0813">Transport</keyword>
<evidence type="ECO:0000256" key="6">
    <source>
        <dbReference type="ARBA" id="ARBA00023004"/>
    </source>
</evidence>
<keyword evidence="8 12" id="KW-0798">TonB box</keyword>
<feature type="domain" description="TonB-dependent receptor-like beta-barrel" evidence="14">
    <location>
        <begin position="556"/>
        <end position="999"/>
    </location>
</feature>
<dbReference type="InterPro" id="IPR039426">
    <property type="entry name" value="TonB-dep_rcpt-like"/>
</dbReference>
<dbReference type="AlphaFoldDB" id="M4RIV8"/>
<comment type="subcellular location">
    <subcellularLocation>
        <location evidence="1 11">Cell outer membrane</location>
        <topology evidence="1 11">Multi-pass membrane protein</topology>
    </subcellularLocation>
</comment>
<evidence type="ECO:0000256" key="11">
    <source>
        <dbReference type="PROSITE-ProRule" id="PRU01360"/>
    </source>
</evidence>
<dbReference type="PROSITE" id="PS52016">
    <property type="entry name" value="TONB_DEPENDENT_REC_3"/>
    <property type="match status" value="1"/>
</dbReference>
<dbReference type="InterPro" id="IPR000531">
    <property type="entry name" value="Beta-barrel_TonB"/>
</dbReference>
<dbReference type="SUPFAM" id="SSF56935">
    <property type="entry name" value="Porins"/>
    <property type="match status" value="1"/>
</dbReference>
<evidence type="ECO:0000256" key="1">
    <source>
        <dbReference type="ARBA" id="ARBA00004571"/>
    </source>
</evidence>
<dbReference type="HOGENOM" id="CLU_008287_15_0_6"/>